<feature type="region of interest" description="Disordered" evidence="2">
    <location>
        <begin position="125"/>
        <end position="149"/>
    </location>
</feature>
<protein>
    <recommendedName>
        <fullName evidence="3">Golgin subfamily A conserved domain-containing protein</fullName>
    </recommendedName>
</protein>
<dbReference type="Ensembl" id="ENSPSMT00000007998.1">
    <property type="protein sequence ID" value="ENSPSMP00000006773.1"/>
    <property type="gene ID" value="ENSPSMG00000005077.1"/>
</dbReference>
<dbReference type="Pfam" id="PF15070">
    <property type="entry name" value="GOLGA2L5"/>
    <property type="match status" value="1"/>
</dbReference>
<organism evidence="4 5">
    <name type="scientific">Prolemur simus</name>
    <name type="common">Greater bamboo lemur</name>
    <name type="synonym">Hapalemur simus</name>
    <dbReference type="NCBI Taxonomy" id="1328070"/>
    <lineage>
        <taxon>Eukaryota</taxon>
        <taxon>Metazoa</taxon>
        <taxon>Chordata</taxon>
        <taxon>Craniata</taxon>
        <taxon>Vertebrata</taxon>
        <taxon>Euteleostomi</taxon>
        <taxon>Mammalia</taxon>
        <taxon>Eutheria</taxon>
        <taxon>Euarchontoglires</taxon>
        <taxon>Primates</taxon>
        <taxon>Strepsirrhini</taxon>
        <taxon>Lemuriformes</taxon>
        <taxon>Lemuridae</taxon>
        <taxon>Prolemur</taxon>
    </lineage>
</organism>
<proteinExistence type="predicted"/>
<dbReference type="AlphaFoldDB" id="A0A8C8YPW4"/>
<dbReference type="GeneTree" id="ENSGT00960000191832"/>
<evidence type="ECO:0000313" key="5">
    <source>
        <dbReference type="Proteomes" id="UP000694414"/>
    </source>
</evidence>
<dbReference type="InterPro" id="IPR043976">
    <property type="entry name" value="GOLGA_cons_dom"/>
</dbReference>
<keyword evidence="5" id="KW-1185">Reference proteome</keyword>
<evidence type="ECO:0000259" key="3">
    <source>
        <dbReference type="Pfam" id="PF15070"/>
    </source>
</evidence>
<reference evidence="4" key="1">
    <citation type="submission" date="2025-05" db="UniProtKB">
        <authorList>
            <consortium name="Ensembl"/>
        </authorList>
    </citation>
    <scope>IDENTIFICATION</scope>
</reference>
<evidence type="ECO:0000256" key="2">
    <source>
        <dbReference type="SAM" id="MobiDB-lite"/>
    </source>
</evidence>
<feature type="compositionally biased region" description="Pro residues" evidence="2">
    <location>
        <begin position="139"/>
        <end position="149"/>
    </location>
</feature>
<sequence>MGCEAEPPPGLTSRVFPQVELKSEEVKRLQQERDGYLLYVQHYAAAYQLHAAAYQQLLSQKETLHRELLQQTQAMDQLQQEKAQGAMVAERARQELQEAQVRELLRAGPLTGRTWQPPCLLTLFPGPLGAPASHQPKEPAAPGPAEPNG</sequence>
<keyword evidence="1" id="KW-0175">Coiled coil</keyword>
<dbReference type="Proteomes" id="UP000694414">
    <property type="component" value="Unplaced"/>
</dbReference>
<evidence type="ECO:0000313" key="4">
    <source>
        <dbReference type="Ensembl" id="ENSPSMP00000002821.1"/>
    </source>
</evidence>
<feature type="domain" description="Golgin subfamily A conserved" evidence="3">
    <location>
        <begin position="18"/>
        <end position="102"/>
    </location>
</feature>
<name>A0A8C8YPW4_PROSS</name>
<feature type="coiled-coil region" evidence="1">
    <location>
        <begin position="61"/>
        <end position="95"/>
    </location>
</feature>
<evidence type="ECO:0000256" key="1">
    <source>
        <dbReference type="SAM" id="Coils"/>
    </source>
</evidence>
<dbReference type="Ensembl" id="ENSPSMT00000003391.1">
    <property type="protein sequence ID" value="ENSPSMP00000002821.1"/>
    <property type="gene ID" value="ENSPSMG00000002265.1"/>
</dbReference>
<accession>A0A8C8YPW4</accession>